<dbReference type="CDD" id="cd17574">
    <property type="entry name" value="REC_OmpR"/>
    <property type="match status" value="1"/>
</dbReference>
<dbReference type="SUPFAM" id="SSF46689">
    <property type="entry name" value="Homeodomain-like"/>
    <property type="match status" value="1"/>
</dbReference>
<evidence type="ECO:0000259" key="9">
    <source>
        <dbReference type="PROSITE" id="PS50109"/>
    </source>
</evidence>
<dbReference type="Proteomes" id="UP000621516">
    <property type="component" value="Unassembled WGS sequence"/>
</dbReference>
<dbReference type="FunFam" id="1.10.10.60:FF:000284">
    <property type="entry name" value="Two-component system sensor histidine kinase/response regulator"/>
    <property type="match status" value="1"/>
</dbReference>
<dbReference type="InterPro" id="IPR018060">
    <property type="entry name" value="HTH_AraC"/>
</dbReference>
<evidence type="ECO:0000256" key="1">
    <source>
        <dbReference type="ARBA" id="ARBA00000085"/>
    </source>
</evidence>
<dbReference type="FunFam" id="1.10.287.130:FF:000045">
    <property type="entry name" value="Two-component system sensor histidine kinase/response regulator"/>
    <property type="match status" value="1"/>
</dbReference>
<dbReference type="InterPro" id="IPR001789">
    <property type="entry name" value="Sig_transdc_resp-reg_receiver"/>
</dbReference>
<keyword evidence="12" id="KW-1185">Reference proteome</keyword>
<dbReference type="EC" id="2.7.13.3" evidence="2"/>
<dbReference type="Pfam" id="PF07494">
    <property type="entry name" value="Reg_prop"/>
    <property type="match status" value="5"/>
</dbReference>
<dbReference type="FunFam" id="2.60.40.10:FF:000791">
    <property type="entry name" value="Two-component system sensor histidine kinase/response regulator"/>
    <property type="match status" value="1"/>
</dbReference>
<dbReference type="PROSITE" id="PS50110">
    <property type="entry name" value="RESPONSE_REGULATORY"/>
    <property type="match status" value="1"/>
</dbReference>
<dbReference type="Pfam" id="PF00072">
    <property type="entry name" value="Response_reg"/>
    <property type="match status" value="1"/>
</dbReference>
<dbReference type="InterPro" id="IPR018062">
    <property type="entry name" value="HTH_AraC-typ_CS"/>
</dbReference>
<dbReference type="CDD" id="cd00082">
    <property type="entry name" value="HisKA"/>
    <property type="match status" value="1"/>
</dbReference>
<dbReference type="Gene3D" id="3.30.565.10">
    <property type="entry name" value="Histidine kinase-like ATPase, C-terminal domain"/>
    <property type="match status" value="1"/>
</dbReference>
<dbReference type="Gene3D" id="3.40.50.2300">
    <property type="match status" value="1"/>
</dbReference>
<keyword evidence="5" id="KW-0238">DNA-binding</keyword>
<dbReference type="Pfam" id="PF00512">
    <property type="entry name" value="HisKA"/>
    <property type="match status" value="1"/>
</dbReference>
<comment type="catalytic activity">
    <reaction evidence="1">
        <text>ATP + protein L-histidine = ADP + protein N-phospho-L-histidine.</text>
        <dbReference type="EC" id="2.7.13.3"/>
    </reaction>
</comment>
<dbReference type="InterPro" id="IPR036890">
    <property type="entry name" value="HATPase_C_sf"/>
</dbReference>
<evidence type="ECO:0000256" key="4">
    <source>
        <dbReference type="ARBA" id="ARBA00023015"/>
    </source>
</evidence>
<dbReference type="PRINTS" id="PR00344">
    <property type="entry name" value="BCTRLSENSOR"/>
</dbReference>
<dbReference type="SUPFAM" id="SSF101898">
    <property type="entry name" value="NHL repeat"/>
    <property type="match status" value="1"/>
</dbReference>
<dbReference type="CDD" id="cd00075">
    <property type="entry name" value="HATPase"/>
    <property type="match status" value="1"/>
</dbReference>
<dbReference type="GO" id="GO:0003700">
    <property type="term" value="F:DNA-binding transcription factor activity"/>
    <property type="evidence" value="ECO:0007669"/>
    <property type="project" value="InterPro"/>
</dbReference>
<evidence type="ECO:0000256" key="7">
    <source>
        <dbReference type="PROSITE-ProRule" id="PRU00169"/>
    </source>
</evidence>
<dbReference type="Pfam" id="PF02518">
    <property type="entry name" value="HATPase_c"/>
    <property type="match status" value="1"/>
</dbReference>
<dbReference type="InterPro" id="IPR011123">
    <property type="entry name" value="Y_Y_Y"/>
</dbReference>
<evidence type="ECO:0000313" key="11">
    <source>
        <dbReference type="EMBL" id="MBD0825167.1"/>
    </source>
</evidence>
<dbReference type="SMART" id="SM00342">
    <property type="entry name" value="HTH_ARAC"/>
    <property type="match status" value="1"/>
</dbReference>
<feature type="modified residue" description="4-aspartylphosphate" evidence="7">
    <location>
        <position position="1122"/>
    </location>
</feature>
<organism evidence="11 12">
    <name type="scientific">Aestuariibaculum marinum</name>
    <dbReference type="NCBI Taxonomy" id="2683592"/>
    <lineage>
        <taxon>Bacteria</taxon>
        <taxon>Pseudomonadati</taxon>
        <taxon>Bacteroidota</taxon>
        <taxon>Flavobacteriia</taxon>
        <taxon>Flavobacteriales</taxon>
        <taxon>Flavobacteriaceae</taxon>
    </lineage>
</organism>
<accession>A0A8J6Q5E9</accession>
<dbReference type="SUPFAM" id="SSF55874">
    <property type="entry name" value="ATPase domain of HSP90 chaperone/DNA topoisomerase II/histidine kinase"/>
    <property type="match status" value="1"/>
</dbReference>
<reference evidence="11 12" key="1">
    <citation type="journal article" date="2018" name="J. Microbiol.">
        <title>Aestuariibaculum marinum sp. nov., a marine bacterium isolated from seawater in South Korea.</title>
        <authorList>
            <person name="Choi J."/>
            <person name="Lee D."/>
            <person name="Jang J.H."/>
            <person name="Cha S."/>
            <person name="Seo T."/>
        </authorList>
    </citation>
    <scope>NUCLEOTIDE SEQUENCE [LARGE SCALE GENOMIC DNA]</scope>
    <source>
        <strain evidence="11 12">IP7</strain>
    </source>
</reference>
<keyword evidence="4" id="KW-0805">Transcription regulation</keyword>
<evidence type="ECO:0000259" key="8">
    <source>
        <dbReference type="PROSITE" id="PS01124"/>
    </source>
</evidence>
<dbReference type="PROSITE" id="PS50109">
    <property type="entry name" value="HIS_KIN"/>
    <property type="match status" value="1"/>
</dbReference>
<name>A0A8J6Q5E9_9FLAO</name>
<evidence type="ECO:0000256" key="2">
    <source>
        <dbReference type="ARBA" id="ARBA00012438"/>
    </source>
</evidence>
<dbReference type="SUPFAM" id="SSF47384">
    <property type="entry name" value="Homodimeric domain of signal transducing histidine kinase"/>
    <property type="match status" value="1"/>
</dbReference>
<dbReference type="Gene3D" id="2.130.10.10">
    <property type="entry name" value="YVTN repeat-like/Quinoprotein amine dehydrogenase"/>
    <property type="match status" value="2"/>
</dbReference>
<dbReference type="PROSITE" id="PS01124">
    <property type="entry name" value="HTH_ARAC_FAMILY_2"/>
    <property type="match status" value="1"/>
</dbReference>
<dbReference type="InterPro" id="IPR013783">
    <property type="entry name" value="Ig-like_fold"/>
</dbReference>
<dbReference type="GO" id="GO:0043565">
    <property type="term" value="F:sequence-specific DNA binding"/>
    <property type="evidence" value="ECO:0007669"/>
    <property type="project" value="InterPro"/>
</dbReference>
<dbReference type="Gene3D" id="2.60.40.10">
    <property type="entry name" value="Immunoglobulins"/>
    <property type="match status" value="1"/>
</dbReference>
<dbReference type="SUPFAM" id="SSF52172">
    <property type="entry name" value="CheY-like"/>
    <property type="match status" value="1"/>
</dbReference>
<proteinExistence type="predicted"/>
<dbReference type="SMART" id="SM00448">
    <property type="entry name" value="REC"/>
    <property type="match status" value="1"/>
</dbReference>
<evidence type="ECO:0000256" key="5">
    <source>
        <dbReference type="ARBA" id="ARBA00023125"/>
    </source>
</evidence>
<dbReference type="RefSeq" id="WP_188224461.1">
    <property type="nucleotide sequence ID" value="NZ_JACVXD010000011.1"/>
</dbReference>
<dbReference type="Pfam" id="PF07495">
    <property type="entry name" value="Y_Y_Y"/>
    <property type="match status" value="1"/>
</dbReference>
<dbReference type="InterPro" id="IPR036097">
    <property type="entry name" value="HisK_dim/P_sf"/>
</dbReference>
<gene>
    <name evidence="11" type="ORF">ICJ85_14190</name>
</gene>
<feature type="domain" description="Response regulatory" evidence="10">
    <location>
        <begin position="1074"/>
        <end position="1189"/>
    </location>
</feature>
<feature type="domain" description="Histidine kinase" evidence="9">
    <location>
        <begin position="826"/>
        <end position="1040"/>
    </location>
</feature>
<dbReference type="SMART" id="SM00387">
    <property type="entry name" value="HATPase_c"/>
    <property type="match status" value="1"/>
</dbReference>
<dbReference type="InterPro" id="IPR011110">
    <property type="entry name" value="Reg_prop"/>
</dbReference>
<keyword evidence="3 7" id="KW-0597">Phosphoprotein</keyword>
<evidence type="ECO:0000256" key="6">
    <source>
        <dbReference type="ARBA" id="ARBA00023163"/>
    </source>
</evidence>
<sequence>MKKGIITLYITLLSAFGIECQEYYFKHYKVEDGLSHNTILSSIQDKNGFMWFGTKNGLNRFDGYSFKLFQNNPEDSKSIQGNSIGALHEFNNTLWVGTNNGLFCYNERQENFDFIEETNGKSIERIENDMSGNLWFIASSEVHKYNPNTKETHIFSSHDNFHATSIAKSKTNEIWVTSSTKLHKYVKANNSFKTYLLNVKEDSKTPFRITKIFSLNENTLLVGTTNHGVLVFDTNKKKLVKNRLPNLKNSLYVRDFVLNGNEELWIATETGIYIYNLITHHCINLVKDYNTPYSLSDNAIYCLTIDDQGGVWAGSYFGGLNYYTPQYSIFKKYFPNPSQNSISGNAIREIHSDKYGNLWIGTEDAGLNKFNPKTGVFTNYTAKSKGGILSHYNIHGLLPIDDEVWIGSFDHGLDVLDINTDKIKTNFNTGGPNNLLDNFIYSIYKTKTNKIILITGSAIQYFDKKSGDFIPIEGIPKNNFYTTFLEDNKGILWAGTNTSGLFYYNPHTKQGGRYHQENDTQFSLSNNCINGLFQDSKNNIWITTENGLNVLDSAKTKINKFTIKDGFPSNTFYSVLEEHPNKLWITTANGLVAFNPLNGSKKIHKKINGLLSDQFNYNSSYKAPDGTMYFGSVNGLISFNPKNFQTHTNSYKTLITGLQINNQKAIVNAPNSPLKSSITFLDKIQLKPNESSFSLEFAALSFSGPETTEYWYKMEGINDSWISLKNNHKVFFTELPAGSYKFKVKSLNYNSDQTIESPPLEIKILPVFWKSNLAYFIYTILFILSIYLTIRYYHKRNKSINDQKIKELNNIKEKEIYQAKIEFFTNISHEIRTPLTLIKVPLDKLLKQTYSINSEIKDSLSVMEKNTTRLLDLVNQLLDFRKTEAENLKLTFIETNFTSLINNTYQRFSEIIKDKNIDCELNLGSTDVYAYLDAEAIKKVLSNLIENAIKYSQDKIKITLSVSEESVVLKIQNNGELIPSHLFEKIFSPFFRVSESKTQIGTGIGLALAHSLTKLHNGSLTFEVKEKQWNTFILNLPIHQEKEFKIHSNSKDINIIDVSDNLVTDLDNNDNKTKILLIEDDIDLLNYVAKDLSNDYKIFKATNGIDALKIVEDKNIQLIVTDIKIPEMNGFEVCKTIKSSIETSHIPVIMLTSKDALNSKIEGLESGADAYIPKPFSLPHLRTQINNLIENRNNILAYYASSPLAHFRSIAHSKADETFIDKLDEIISQHISNPDFNVDTLCDIMNMSRSTLYRKIKEMSNLSPNELINISRLKKGAELLKKGNYKIYEVSEMVGYNSQTSFGRNFQKQFNMTPSEYINSQL</sequence>
<dbReference type="EMBL" id="JACVXD010000011">
    <property type="protein sequence ID" value="MBD0825167.1"/>
    <property type="molecule type" value="Genomic_DNA"/>
</dbReference>
<comment type="caution">
    <text evidence="11">The sequence shown here is derived from an EMBL/GenBank/DDBJ whole genome shotgun (WGS) entry which is preliminary data.</text>
</comment>
<evidence type="ECO:0000256" key="3">
    <source>
        <dbReference type="ARBA" id="ARBA00022553"/>
    </source>
</evidence>
<evidence type="ECO:0000313" key="12">
    <source>
        <dbReference type="Proteomes" id="UP000621516"/>
    </source>
</evidence>
<dbReference type="PANTHER" id="PTHR43547:SF2">
    <property type="entry name" value="HYBRID SIGNAL TRANSDUCTION HISTIDINE KINASE C"/>
    <property type="match status" value="1"/>
</dbReference>
<dbReference type="InterPro" id="IPR015943">
    <property type="entry name" value="WD40/YVTN_repeat-like_dom_sf"/>
</dbReference>
<dbReference type="Gene3D" id="1.10.287.130">
    <property type="match status" value="1"/>
</dbReference>
<dbReference type="PANTHER" id="PTHR43547">
    <property type="entry name" value="TWO-COMPONENT HISTIDINE KINASE"/>
    <property type="match status" value="1"/>
</dbReference>
<keyword evidence="6" id="KW-0804">Transcription</keyword>
<dbReference type="PROSITE" id="PS00041">
    <property type="entry name" value="HTH_ARAC_FAMILY_1"/>
    <property type="match status" value="1"/>
</dbReference>
<protein>
    <recommendedName>
        <fullName evidence="2">histidine kinase</fullName>
        <ecNumber evidence="2">2.7.13.3</ecNumber>
    </recommendedName>
</protein>
<dbReference type="InterPro" id="IPR003594">
    <property type="entry name" value="HATPase_dom"/>
</dbReference>
<dbReference type="Gene3D" id="1.10.10.60">
    <property type="entry name" value="Homeodomain-like"/>
    <property type="match status" value="1"/>
</dbReference>
<feature type="domain" description="HTH araC/xylS-type" evidence="8">
    <location>
        <begin position="1221"/>
        <end position="1320"/>
    </location>
</feature>
<dbReference type="InterPro" id="IPR004358">
    <property type="entry name" value="Sig_transdc_His_kin-like_C"/>
</dbReference>
<dbReference type="InterPro" id="IPR009057">
    <property type="entry name" value="Homeodomain-like_sf"/>
</dbReference>
<dbReference type="InterPro" id="IPR005467">
    <property type="entry name" value="His_kinase_dom"/>
</dbReference>
<evidence type="ECO:0000259" key="10">
    <source>
        <dbReference type="PROSITE" id="PS50110"/>
    </source>
</evidence>
<dbReference type="SUPFAM" id="SSF63829">
    <property type="entry name" value="Calcium-dependent phosphotriesterase"/>
    <property type="match status" value="1"/>
</dbReference>
<dbReference type="InterPro" id="IPR003661">
    <property type="entry name" value="HisK_dim/P_dom"/>
</dbReference>
<dbReference type="InterPro" id="IPR011006">
    <property type="entry name" value="CheY-like_superfamily"/>
</dbReference>
<dbReference type="SMART" id="SM00388">
    <property type="entry name" value="HisKA"/>
    <property type="match status" value="1"/>
</dbReference>
<dbReference type="Pfam" id="PF12833">
    <property type="entry name" value="HTH_18"/>
    <property type="match status" value="1"/>
</dbReference>
<dbReference type="GO" id="GO:0000155">
    <property type="term" value="F:phosphorelay sensor kinase activity"/>
    <property type="evidence" value="ECO:0007669"/>
    <property type="project" value="InterPro"/>
</dbReference>